<keyword evidence="3" id="KW-0945">Host-virus interaction</keyword>
<name>Q80P19_EBVG</name>
<feature type="compositionally biased region" description="Low complexity" evidence="6">
    <location>
        <begin position="718"/>
        <end position="727"/>
    </location>
</feature>
<feature type="compositionally biased region" description="Low complexity" evidence="6">
    <location>
        <begin position="818"/>
        <end position="827"/>
    </location>
</feature>
<keyword evidence="2" id="KW-1048">Host nucleus</keyword>
<feature type="compositionally biased region" description="Pro residues" evidence="6">
    <location>
        <begin position="768"/>
        <end position="777"/>
    </location>
</feature>
<feature type="compositionally biased region" description="Pro residues" evidence="6">
    <location>
        <begin position="788"/>
        <end position="797"/>
    </location>
</feature>
<feature type="region of interest" description="Disordered" evidence="6">
    <location>
        <begin position="1098"/>
        <end position="1186"/>
    </location>
</feature>
<feature type="compositionally biased region" description="Polar residues" evidence="6">
    <location>
        <begin position="379"/>
        <end position="390"/>
    </location>
</feature>
<feature type="compositionally biased region" description="Basic and acidic residues" evidence="6">
    <location>
        <begin position="431"/>
        <end position="445"/>
    </location>
</feature>
<comment type="subcellular location">
    <subcellularLocation>
        <location evidence="1">Host nucleus</location>
    </subcellularLocation>
</comment>
<feature type="compositionally biased region" description="Low complexity" evidence="6">
    <location>
        <begin position="898"/>
        <end position="907"/>
    </location>
</feature>
<feature type="compositionally biased region" description="Low complexity" evidence="6">
    <location>
        <begin position="918"/>
        <end position="927"/>
    </location>
</feature>
<protein>
    <submittedName>
        <fullName evidence="7">Nuclear antigen-3B</fullName>
    </submittedName>
</protein>
<feature type="compositionally biased region" description="Low complexity" evidence="6">
    <location>
        <begin position="758"/>
        <end position="767"/>
    </location>
</feature>
<feature type="compositionally biased region" description="Low complexity" evidence="6">
    <location>
        <begin position="838"/>
        <end position="847"/>
    </location>
</feature>
<feature type="region of interest" description="Disordered" evidence="6">
    <location>
        <begin position="676"/>
        <end position="1014"/>
    </location>
</feature>
<feature type="compositionally biased region" description="Pro residues" evidence="6">
    <location>
        <begin position="702"/>
        <end position="717"/>
    </location>
</feature>
<evidence type="ECO:0000256" key="2">
    <source>
        <dbReference type="ARBA" id="ARBA00022562"/>
    </source>
</evidence>
<feature type="compositionally biased region" description="Low complexity" evidence="6">
    <location>
        <begin position="938"/>
        <end position="947"/>
    </location>
</feature>
<feature type="compositionally biased region" description="Polar residues" evidence="6">
    <location>
        <begin position="1136"/>
        <end position="1154"/>
    </location>
</feature>
<feature type="compositionally biased region" description="Low complexity" evidence="6">
    <location>
        <begin position="858"/>
        <end position="867"/>
    </location>
</feature>
<evidence type="ECO:0000256" key="5">
    <source>
        <dbReference type="ARBA" id="ARBA00023163"/>
    </source>
</evidence>
<dbReference type="EMBL" id="S45632">
    <property type="protein sequence ID" value="AAO46055.1"/>
    <property type="molecule type" value="Genomic_DNA"/>
</dbReference>
<feature type="compositionally biased region" description="Polar residues" evidence="6">
    <location>
        <begin position="578"/>
        <end position="594"/>
    </location>
</feature>
<reference evidence="7" key="1">
    <citation type="journal article" date="1992" name="Intervirology">
        <title>Comparative sequence analyses of Epstein-Barr virus nuclear antigen-2 and -3B genes of a fresh Epstein-Barr virus-2 isolate.</title>
        <authorList>
            <person name="Inoue N."/>
            <person name="Kikuta H."/>
            <person name="Yanagi K."/>
        </authorList>
    </citation>
    <scope>NUCLEOTIDE SEQUENCE</scope>
</reference>
<feature type="compositionally biased region" description="Low complexity" evidence="6">
    <location>
        <begin position="738"/>
        <end position="747"/>
    </location>
</feature>
<feature type="compositionally biased region" description="Pro residues" evidence="6">
    <location>
        <begin position="848"/>
        <end position="857"/>
    </location>
</feature>
<feature type="region of interest" description="Disordered" evidence="6">
    <location>
        <begin position="356"/>
        <end position="400"/>
    </location>
</feature>
<feature type="compositionally biased region" description="Pro residues" evidence="6">
    <location>
        <begin position="928"/>
        <end position="937"/>
    </location>
</feature>
<feature type="region of interest" description="Disordered" evidence="6">
    <location>
        <begin position="1"/>
        <end position="90"/>
    </location>
</feature>
<feature type="compositionally biased region" description="Pro residues" evidence="6">
    <location>
        <begin position="988"/>
        <end position="998"/>
    </location>
</feature>
<dbReference type="Pfam" id="PF05009">
    <property type="entry name" value="EBV-NA3"/>
    <property type="match status" value="1"/>
</dbReference>
<dbReference type="GO" id="GO:0042025">
    <property type="term" value="C:host cell nucleus"/>
    <property type="evidence" value="ECO:0007669"/>
    <property type="project" value="UniProtKB-SubCell"/>
</dbReference>
<evidence type="ECO:0000256" key="6">
    <source>
        <dbReference type="SAM" id="MobiDB-lite"/>
    </source>
</evidence>
<accession>Q80P19</accession>
<feature type="compositionally biased region" description="Pro residues" evidence="6">
    <location>
        <begin position="748"/>
        <end position="757"/>
    </location>
</feature>
<keyword evidence="4" id="KW-0805">Transcription regulation</keyword>
<feature type="compositionally biased region" description="Low complexity" evidence="6">
    <location>
        <begin position="978"/>
        <end position="987"/>
    </location>
</feature>
<feature type="compositionally biased region" description="Low complexity" evidence="6">
    <location>
        <begin position="560"/>
        <end position="577"/>
    </location>
</feature>
<feature type="region of interest" description="Disordered" evidence="6">
    <location>
        <begin position="431"/>
        <end position="467"/>
    </location>
</feature>
<proteinExistence type="predicted"/>
<feature type="compositionally biased region" description="Pro residues" evidence="6">
    <location>
        <begin position="888"/>
        <end position="897"/>
    </location>
</feature>
<dbReference type="GO" id="GO:0016032">
    <property type="term" value="P:viral process"/>
    <property type="evidence" value="ECO:0007669"/>
    <property type="project" value="InterPro"/>
</dbReference>
<feature type="compositionally biased region" description="Polar residues" evidence="6">
    <location>
        <begin position="601"/>
        <end position="615"/>
    </location>
</feature>
<evidence type="ECO:0000256" key="1">
    <source>
        <dbReference type="ARBA" id="ARBA00004147"/>
    </source>
</evidence>
<feature type="compositionally biased region" description="Low complexity" evidence="6">
    <location>
        <begin position="798"/>
        <end position="807"/>
    </location>
</feature>
<feature type="region of interest" description="Disordered" evidence="6">
    <location>
        <begin position="560"/>
        <end position="636"/>
    </location>
</feature>
<organism evidence="7">
    <name type="scientific">Human herpesvirus 4 type 2</name>
    <name type="common">Epstein-Barr virus type 2</name>
    <dbReference type="NCBI Taxonomy" id="12509"/>
    <lineage>
        <taxon>Viruses</taxon>
        <taxon>Duplodnaviria</taxon>
        <taxon>Heunggongvirae</taxon>
        <taxon>Peploviricota</taxon>
        <taxon>Herviviricetes</taxon>
        <taxon>Herpesvirales</taxon>
        <taxon>Orthoherpesviridae</taxon>
        <taxon>Gammaherpesvirinae</taxon>
        <taxon>Lymphocryptovirus</taxon>
        <taxon>Lymphocryptovirus humangamma4</taxon>
        <taxon>Epstein-Barr virus (strain GD1)</taxon>
    </lineage>
</organism>
<feature type="compositionally biased region" description="Pro residues" evidence="6">
    <location>
        <begin position="948"/>
        <end position="958"/>
    </location>
</feature>
<evidence type="ECO:0000256" key="3">
    <source>
        <dbReference type="ARBA" id="ARBA00022581"/>
    </source>
</evidence>
<feature type="compositionally biased region" description="Low complexity" evidence="6">
    <location>
        <begin position="778"/>
        <end position="787"/>
    </location>
</feature>
<keyword evidence="5" id="KW-0804">Transcription</keyword>
<evidence type="ECO:0000313" key="7">
    <source>
        <dbReference type="EMBL" id="AAO46055.1"/>
    </source>
</evidence>
<evidence type="ECO:0000256" key="4">
    <source>
        <dbReference type="ARBA" id="ARBA00023015"/>
    </source>
</evidence>
<feature type="compositionally biased region" description="Pro residues" evidence="6">
    <location>
        <begin position="868"/>
        <end position="878"/>
    </location>
</feature>
<feature type="compositionally biased region" description="Acidic residues" evidence="6">
    <location>
        <begin position="356"/>
        <end position="378"/>
    </location>
</feature>
<sequence>MKKAWLSRAQQADAGGASGSEDPPDYGDQGNVQQVGSDPISPAIGPFELSAASEDDPQSGPVEENLDAAAREEEEPDEQEHNGGDDPLEVHTRQPRFVDVNPTQAPVIQLVHAVYDSMLQSDLRSLGSLFLEQNLNIEEFIWMCMTVRHRCQAIRQKPLPIDKQRRWKLLSPYRTWRMGYRTQTLNVNSFETGGDKVHPLLVTATLGCEEGLRHAITYSAGIVQLPRMSDQNQKIETAFLMARRARSLSAERYTLFFDLVSSGNTLYAIWIGLGTRNRVAFVEFVGWLCKKDHTHIREWFRQCTGRPSPSKPWMRAHPVAVPYDDPLTSEETDLAYARGLAMSIEAARLPDDPIIVEDDDESEEIEDKCDKDEEESGTEDVTSIPQTLPHSPTVYGRPSVFYRKPDTKSTKKCRAIVTDLSIIKVIEDEHRKKKTARTEQPRAKPDSPAPTVVLRRPPTQKVTGPAGSLSVQAQLEPWQPLSWPHETRVILHGPPTQGDQAHGSMLDLLEKDDQHMEQQVMATLLPPEPHQPRSGRRAPCVYTADLDIESDEPATSEPVLDQLLPAPGLGPLAIQPLTSPTTSQLRSSAPSHAQTPWPVTHPSQTPGGPTTQSLAPETEAPRQWPMPLRPIPLHPLRMQPISFNPAVRPTPHQPPQVEPTFYQSTWVKPPQQYQPQMGHIPYQPRPTGHSTMLRPQWAPTTMQPPPRAPTPMPPPQGTPTAMQRPQGAPTPMPPPQGTPTAMQRPQGAPTPMPPPQGTPTAMQRPQGAPTPMPPPQGTPTAMQRPQGAPTPMPPPQGTPTAMQRPQGAPTPMPPPQGTPTAMQRPQGAPTPMPPPQGTPTAMQRPQGAPTPMPPPQGPLTAMQRPQGAPTPMPPPQGPPTAMQRPRGAPTPMPPPQGPLTAMQRPQGAPTPMPPPQGTPTAMQRPQGAPTPMPPPQGPLTAMQRPQGAPTPMPPPQGPPTAMQRPRGAPTPMPPPQGPLTAMQRPQGAPTPMPPPQGPPTAMQLSPRALTGQKGPAKHILRQLLTGGVKSGRPSLKFKAALERQAAAGLRPSPGSGTGAKIVQAPVFYPPVLQPIQVMWQVGSSKAVAASTVTQAPTEYTGERRLGGPMSPTDIPPSKRVKKKAYPERKTPHGGPSHSSTVMWENVSQGQQQTLECGGTDKQERNMLGMGDIAVSSPSSSETSNDE</sequence>
<feature type="compositionally biased region" description="Pro residues" evidence="6">
    <location>
        <begin position="968"/>
        <end position="977"/>
    </location>
</feature>
<feature type="compositionally biased region" description="Basic and acidic residues" evidence="6">
    <location>
        <begin position="79"/>
        <end position="90"/>
    </location>
</feature>
<feature type="compositionally biased region" description="Pro residues" evidence="6">
    <location>
        <begin position="908"/>
        <end position="917"/>
    </location>
</feature>
<feature type="compositionally biased region" description="Pro residues" evidence="6">
    <location>
        <begin position="808"/>
        <end position="817"/>
    </location>
</feature>
<feature type="compositionally biased region" description="Pro residues" evidence="6">
    <location>
        <begin position="728"/>
        <end position="737"/>
    </location>
</feature>
<feature type="compositionally biased region" description="Pro residues" evidence="6">
    <location>
        <begin position="828"/>
        <end position="837"/>
    </location>
</feature>
<feature type="compositionally biased region" description="Low complexity" evidence="6">
    <location>
        <begin position="1175"/>
        <end position="1186"/>
    </location>
</feature>
<dbReference type="InterPro" id="IPR007706">
    <property type="entry name" value="EBNA-3/4/6"/>
</dbReference>